<organism evidence="6">
    <name type="scientific">Blackfly microvirus SF02</name>
    <dbReference type="NCBI Taxonomy" id="2576452"/>
    <lineage>
        <taxon>Viruses</taxon>
        <taxon>Monodnaviria</taxon>
        <taxon>Sangervirae</taxon>
        <taxon>Phixviricota</taxon>
        <taxon>Malgrandaviricetes</taxon>
        <taxon>Petitvirales</taxon>
        <taxon>Microviridae</taxon>
        <taxon>Microvirus</taxon>
    </lineage>
</organism>
<keyword evidence="5" id="KW-0946">Virion</keyword>
<dbReference type="GO" id="GO:0005198">
    <property type="term" value="F:structural molecule activity"/>
    <property type="evidence" value="ECO:0007669"/>
    <property type="project" value="InterPro"/>
</dbReference>
<keyword evidence="3" id="KW-1140">T=1 icosahedral capsid protein</keyword>
<dbReference type="Proteomes" id="UP000322901">
    <property type="component" value="Segment"/>
</dbReference>
<proteinExistence type="inferred from homology"/>
<dbReference type="Pfam" id="PF02305">
    <property type="entry name" value="Phage_F"/>
    <property type="match status" value="1"/>
</dbReference>
<dbReference type="InterPro" id="IPR016184">
    <property type="entry name" value="Capsid/spike_ssDNA_virus"/>
</dbReference>
<dbReference type="Gene3D" id="2.60.169.10">
    <property type="entry name" value="Microviridae F protein"/>
    <property type="match status" value="2"/>
</dbReference>
<evidence type="ECO:0000256" key="2">
    <source>
        <dbReference type="ARBA" id="ARBA00009963"/>
    </source>
</evidence>
<evidence type="ECO:0000256" key="1">
    <source>
        <dbReference type="ARBA" id="ARBA00004328"/>
    </source>
</evidence>
<reference evidence="6" key="1">
    <citation type="submission" date="2018-12" db="EMBL/GenBank/DDBJ databases">
        <title>Singled stranded DNA viruses identified in blackflies (Austrosimulium ungulatum) sampled in New Zealand.</title>
        <authorList>
            <person name="Kraberger S."/>
            <person name="Fontenele R.S."/>
            <person name="Schmidlin K."/>
            <person name="Walters M."/>
            <person name="Varsani A."/>
        </authorList>
    </citation>
    <scope>NUCLEOTIDE SEQUENCE [LARGE SCALE GENOMIC DNA]</scope>
    <source>
        <strain evidence="6">184</strain>
    </source>
</reference>
<comment type="subcellular location">
    <subcellularLocation>
        <location evidence="1">Virion</location>
    </subcellularLocation>
</comment>
<protein>
    <submittedName>
        <fullName evidence="6">Major capsid protein</fullName>
    </submittedName>
</protein>
<dbReference type="GO" id="GO:0039615">
    <property type="term" value="C:T=1 icosahedral viral capsid"/>
    <property type="evidence" value="ECO:0007669"/>
    <property type="project" value="UniProtKB-KW"/>
</dbReference>
<evidence type="ECO:0000256" key="5">
    <source>
        <dbReference type="ARBA" id="ARBA00022844"/>
    </source>
</evidence>
<sequence length="545" mass="60024">MSQMMKIPGTTHNQHHFSQVPAADIPRAQFDRSNGWKNTFNGGDLVPCFVDEVLPGDTFNLKMTAFCRLATLLTPFMDNLYMDTFFFFVPNRLTWNNWEKFNGAQDNPGDSTSFVIPQCVSPVGGYAVGSVFDCMGLPTAPLPDVTRTITHSALPLRGHNLIQNTWFRDQNLQNSKVVNKGDGPDLYTDYGIYKRGKRHDYFTSALPWPQKGPAVALPLTGNAPVLGISILNNQPAAVSPTAGTGVIASADTTTSTIGWNAAGNQGILFRSQTTGNPNAATNRPQIYADLSSVNAATINQLRQSFQIQKLYERDARGGTRYTEIIQAHFGVVSDDARLQRPEYLGGGTTNLVINPIAQTSAVPSQPTPAATLTAIGTASVHGHGFTKSFTEHGHIIGYINVRADLNYQQGLDKMWSRSTRFDFYWPALSHIGEQAILNKEIYAGTTASDDLVFGYQERFAEYRYKPSKICGQFRSTFATTIDIWHLAEKFTSLPTLGDTFIQSNPPISRVIAVPSAPQFLCDAFFKLRCARPMPVYSVPGLIDHF</sequence>
<evidence type="ECO:0000256" key="4">
    <source>
        <dbReference type="ARBA" id="ARBA00022561"/>
    </source>
</evidence>
<dbReference type="EMBL" id="MK249224">
    <property type="protein sequence ID" value="QCQ85096.1"/>
    <property type="molecule type" value="Genomic_DNA"/>
</dbReference>
<dbReference type="InterPro" id="IPR037002">
    <property type="entry name" value="Microviridae_protein_F_sf"/>
</dbReference>
<name>A0A4P8PM32_9VIRU</name>
<dbReference type="SUPFAM" id="SSF88645">
    <property type="entry name" value="ssDNA viruses"/>
    <property type="match status" value="1"/>
</dbReference>
<keyword evidence="4" id="KW-0167">Capsid protein</keyword>
<evidence type="ECO:0000313" key="6">
    <source>
        <dbReference type="EMBL" id="QCQ85096.1"/>
    </source>
</evidence>
<comment type="similarity">
    <text evidence="2">Belongs to the microviridae F protein family.</text>
</comment>
<dbReference type="InterPro" id="IPR003514">
    <property type="entry name" value="Microviridae_protein_F"/>
</dbReference>
<accession>A0A4P8PM32</accession>
<evidence type="ECO:0000256" key="3">
    <source>
        <dbReference type="ARBA" id="ARBA00022431"/>
    </source>
</evidence>